<feature type="domain" description="4'-phosphopantetheinyl transferase" evidence="4">
    <location>
        <begin position="147"/>
        <end position="225"/>
    </location>
</feature>
<feature type="domain" description="4'-phosphopantetheinyl transferase N-terminal" evidence="5">
    <location>
        <begin position="54"/>
        <end position="139"/>
    </location>
</feature>
<evidence type="ECO:0000256" key="1">
    <source>
        <dbReference type="ARBA" id="ARBA00022679"/>
    </source>
</evidence>
<feature type="binding site" evidence="2">
    <location>
        <position position="201"/>
    </location>
    <ligand>
        <name>CoA</name>
        <dbReference type="ChEBI" id="CHEBI:57287"/>
    </ligand>
</feature>
<accession>A0A3D4T1Y5</accession>
<dbReference type="PANTHER" id="PTHR38096">
    <property type="entry name" value="ENTEROBACTIN SYNTHASE COMPONENT D"/>
    <property type="match status" value="1"/>
</dbReference>
<dbReference type="InterPro" id="IPR037143">
    <property type="entry name" value="4-PPantetheinyl_Trfase_dom_sf"/>
</dbReference>
<dbReference type="GO" id="GO:0009366">
    <property type="term" value="C:enterobactin synthetase complex"/>
    <property type="evidence" value="ECO:0007669"/>
    <property type="project" value="InterPro"/>
</dbReference>
<feature type="binding site" evidence="2">
    <location>
        <position position="73"/>
    </location>
    <ligand>
        <name>CoA</name>
        <dbReference type="ChEBI" id="CHEBI:57287"/>
    </ligand>
</feature>
<name>A0A3D4T1Y5_9CORY</name>
<feature type="binding site" evidence="2">
    <location>
        <begin position="129"/>
        <end position="130"/>
    </location>
    <ligand>
        <name>CoA</name>
        <dbReference type="ChEBI" id="CHEBI:57287"/>
    </ligand>
</feature>
<dbReference type="Proteomes" id="UP000261739">
    <property type="component" value="Unassembled WGS sequence"/>
</dbReference>
<reference evidence="6 7" key="1">
    <citation type="journal article" date="2018" name="Nat. Biotechnol.">
        <title>A standardized bacterial taxonomy based on genome phylogeny substantially revises the tree of life.</title>
        <authorList>
            <person name="Parks D.H."/>
            <person name="Chuvochina M."/>
            <person name="Waite D.W."/>
            <person name="Rinke C."/>
            <person name="Skarshewski A."/>
            <person name="Chaumeil P.A."/>
            <person name="Hugenholtz P."/>
        </authorList>
    </citation>
    <scope>NUCLEOTIDE SEQUENCE [LARGE SCALE GENOMIC DNA]</scope>
    <source>
        <strain evidence="6">UBA11247</strain>
    </source>
</reference>
<dbReference type="GO" id="GO:0000287">
    <property type="term" value="F:magnesium ion binding"/>
    <property type="evidence" value="ECO:0007669"/>
    <property type="project" value="InterPro"/>
</dbReference>
<evidence type="ECO:0000256" key="3">
    <source>
        <dbReference type="PIRSR" id="PIRSR603542-2"/>
    </source>
</evidence>
<dbReference type="AlphaFoldDB" id="A0A3D4T1Y5"/>
<feature type="binding site" evidence="2">
    <location>
        <position position="211"/>
    </location>
    <ligand>
        <name>CoA</name>
        <dbReference type="ChEBI" id="CHEBI:57287"/>
    </ligand>
</feature>
<dbReference type="InterPro" id="IPR041354">
    <property type="entry name" value="4PPT_N"/>
</dbReference>
<evidence type="ECO:0000259" key="5">
    <source>
        <dbReference type="Pfam" id="PF17837"/>
    </source>
</evidence>
<dbReference type="GO" id="GO:0009239">
    <property type="term" value="P:enterobactin biosynthetic process"/>
    <property type="evidence" value="ECO:0007669"/>
    <property type="project" value="InterPro"/>
</dbReference>
<dbReference type="GO" id="GO:0005886">
    <property type="term" value="C:plasma membrane"/>
    <property type="evidence" value="ECO:0007669"/>
    <property type="project" value="TreeGrafter"/>
</dbReference>
<dbReference type="STRING" id="863239.GCA_000213935_02496"/>
<comment type="cofactor">
    <cofactor evidence="3">
        <name>Mg(2+)</name>
        <dbReference type="ChEBI" id="CHEBI:18420"/>
    </cofactor>
</comment>
<dbReference type="GO" id="GO:0008897">
    <property type="term" value="F:holo-[acyl-carrier-protein] synthase activity"/>
    <property type="evidence" value="ECO:0007669"/>
    <property type="project" value="InterPro"/>
</dbReference>
<evidence type="ECO:0008006" key="8">
    <source>
        <dbReference type="Google" id="ProtNLM"/>
    </source>
</evidence>
<feature type="binding site" evidence="2">
    <location>
        <position position="65"/>
    </location>
    <ligand>
        <name>CoA</name>
        <dbReference type="ChEBI" id="CHEBI:57287"/>
    </ligand>
</feature>
<sequence length="271" mass="29266">MITTMSRITAVDRHGTRLRSVLDAASVPVGTTLVELHTDGTPDLSRFRMLSALEQRIVRHAVPLRKSDFGDARWCAHEALRQWRESGGTYGTGDTGDVAGSADAVSAAPVLRGLKGMPLFPTGVVGSLSHTEGLRAALVGPADRWRSLGIDVERAVPLPAGVLHSVTSPVERWQLELAAGDDIDPDVLGTVLFSAKECVYKSWFPLAERFLDFDGAEVTLTVDHVLPHHRSPEVRGSWVARLLADPTPVDEIHGSWVVRDGYVATVGAVDQ</sequence>
<gene>
    <name evidence="6" type="ORF">DIW82_12335</name>
</gene>
<evidence type="ECO:0000259" key="4">
    <source>
        <dbReference type="Pfam" id="PF01648"/>
    </source>
</evidence>
<dbReference type="SUPFAM" id="SSF56214">
    <property type="entry name" value="4'-phosphopantetheinyl transferase"/>
    <property type="match status" value="1"/>
</dbReference>
<evidence type="ECO:0000313" key="6">
    <source>
        <dbReference type="EMBL" id="HCT15532.1"/>
    </source>
</evidence>
<keyword evidence="3" id="KW-0460">Magnesium</keyword>
<keyword evidence="1" id="KW-0808">Transferase</keyword>
<dbReference type="Pfam" id="PF17837">
    <property type="entry name" value="4PPT_N"/>
    <property type="match status" value="1"/>
</dbReference>
<dbReference type="PANTHER" id="PTHR38096:SF1">
    <property type="entry name" value="ENTEROBACTIN SYNTHASE COMPONENT D"/>
    <property type="match status" value="1"/>
</dbReference>
<dbReference type="InterPro" id="IPR008278">
    <property type="entry name" value="4-PPantetheinyl_Trfase_dom"/>
</dbReference>
<organism evidence="6 7">
    <name type="scientific">Corynebacterium nuruki</name>
    <dbReference type="NCBI Taxonomy" id="1032851"/>
    <lineage>
        <taxon>Bacteria</taxon>
        <taxon>Bacillati</taxon>
        <taxon>Actinomycetota</taxon>
        <taxon>Actinomycetes</taxon>
        <taxon>Mycobacteriales</taxon>
        <taxon>Corynebacteriaceae</taxon>
        <taxon>Corynebacterium</taxon>
    </lineage>
</organism>
<keyword evidence="3" id="KW-0479">Metal-binding</keyword>
<feature type="binding site" evidence="2">
    <location>
        <position position="197"/>
    </location>
    <ligand>
        <name>CoA</name>
        <dbReference type="ChEBI" id="CHEBI:57287"/>
    </ligand>
</feature>
<protein>
    <recommendedName>
        <fullName evidence="8">4'-phosphopantetheinyl transferase</fullName>
    </recommendedName>
</protein>
<proteinExistence type="predicted"/>
<feature type="binding site" evidence="3">
    <location>
        <position position="151"/>
    </location>
    <ligand>
        <name>Mg(2+)</name>
        <dbReference type="ChEBI" id="CHEBI:18420"/>
    </ligand>
</feature>
<dbReference type="Pfam" id="PF01648">
    <property type="entry name" value="ACPS"/>
    <property type="match status" value="1"/>
</dbReference>
<comment type="caution">
    <text evidence="6">The sequence shown here is derived from an EMBL/GenBank/DDBJ whole genome shotgun (WGS) entry which is preliminary data.</text>
</comment>
<evidence type="ECO:0000256" key="2">
    <source>
        <dbReference type="PIRSR" id="PIRSR603542-1"/>
    </source>
</evidence>
<evidence type="ECO:0000313" key="7">
    <source>
        <dbReference type="Proteomes" id="UP000261739"/>
    </source>
</evidence>
<feature type="binding site" evidence="3">
    <location>
        <position position="153"/>
    </location>
    <ligand>
        <name>Mg(2+)</name>
        <dbReference type="ChEBI" id="CHEBI:18420"/>
    </ligand>
</feature>
<dbReference type="InterPro" id="IPR003542">
    <property type="entry name" value="Enbac_synth_compD-like"/>
</dbReference>
<feature type="binding site" evidence="2">
    <location>
        <position position="151"/>
    </location>
    <ligand>
        <name>CoA</name>
        <dbReference type="ChEBI" id="CHEBI:57287"/>
    </ligand>
</feature>
<dbReference type="EMBL" id="DQID01000312">
    <property type="protein sequence ID" value="HCT15532.1"/>
    <property type="molecule type" value="Genomic_DNA"/>
</dbReference>